<dbReference type="HOGENOM" id="CLU_1961414_0_0_1"/>
<sequence>MLREHRPQQQHQQQQQQQQKQQKKAAVSSVRVIDSIGGLFPKPNGRDLDDSAKRSSDRIYEILQHRAVVSKTQRGVRYRDRESDRTAMKDCETATAVESSAAGSGGGSAGVLSEKRPNNPAAAHGNNG</sequence>
<feature type="region of interest" description="Disordered" evidence="1">
    <location>
        <begin position="1"/>
        <end position="30"/>
    </location>
</feature>
<gene>
    <name evidence="2" type="ORF">AND_009644</name>
</gene>
<dbReference type="EMBL" id="ADMH02002122">
    <property type="protein sequence ID" value="ETN58773.1"/>
    <property type="molecule type" value="Genomic_DNA"/>
</dbReference>
<feature type="compositionally biased region" description="Low complexity" evidence="1">
    <location>
        <begin position="9"/>
        <end position="20"/>
    </location>
</feature>
<reference evidence="2 4" key="1">
    <citation type="journal article" date="2010" name="BMC Genomics">
        <title>Combination of measures distinguishes pre-miRNAs from other stem-loops in the genome of the newly sequenced Anopheles darlingi.</title>
        <authorList>
            <person name="Mendes N.D."/>
            <person name="Freitas A.T."/>
            <person name="Vasconcelos A.T."/>
            <person name="Sagot M.F."/>
        </authorList>
    </citation>
    <scope>NUCLEOTIDE SEQUENCE</scope>
</reference>
<feature type="compositionally biased region" description="Basic and acidic residues" evidence="1">
    <location>
        <begin position="44"/>
        <end position="54"/>
    </location>
</feature>
<feature type="compositionally biased region" description="Basic and acidic residues" evidence="1">
    <location>
        <begin position="77"/>
        <end position="92"/>
    </location>
</feature>
<evidence type="ECO:0000313" key="3">
    <source>
        <dbReference type="EnsemblMetazoa" id="ADAC009644-PA"/>
    </source>
</evidence>
<reference evidence="2" key="2">
    <citation type="submission" date="2010-05" db="EMBL/GenBank/DDBJ databases">
        <authorList>
            <person name="Almeida L.G."/>
            <person name="Nicolas M.F."/>
            <person name="Souza R.C."/>
            <person name="Vasconcelos A.T.R."/>
        </authorList>
    </citation>
    <scope>NUCLEOTIDE SEQUENCE</scope>
</reference>
<keyword evidence="4" id="KW-1185">Reference proteome</keyword>
<proteinExistence type="predicted"/>
<organism evidence="2">
    <name type="scientific">Anopheles darlingi</name>
    <name type="common">Mosquito</name>
    <dbReference type="NCBI Taxonomy" id="43151"/>
    <lineage>
        <taxon>Eukaryota</taxon>
        <taxon>Metazoa</taxon>
        <taxon>Ecdysozoa</taxon>
        <taxon>Arthropoda</taxon>
        <taxon>Hexapoda</taxon>
        <taxon>Insecta</taxon>
        <taxon>Pterygota</taxon>
        <taxon>Neoptera</taxon>
        <taxon>Endopterygota</taxon>
        <taxon>Diptera</taxon>
        <taxon>Nematocera</taxon>
        <taxon>Culicoidea</taxon>
        <taxon>Culicidae</taxon>
        <taxon>Anophelinae</taxon>
        <taxon>Anopheles</taxon>
    </lineage>
</organism>
<dbReference type="Proteomes" id="UP000000673">
    <property type="component" value="Unassembled WGS sequence"/>
</dbReference>
<feature type="compositionally biased region" description="Low complexity" evidence="1">
    <location>
        <begin position="93"/>
        <end position="102"/>
    </location>
</feature>
<dbReference type="AlphaFoldDB" id="W5J5V4"/>
<dbReference type="EnsemblMetazoa" id="ADAC009644-RA">
    <property type="protein sequence ID" value="ADAC009644-PA"/>
    <property type="gene ID" value="ADAC009644"/>
</dbReference>
<name>W5J5V4_ANODA</name>
<feature type="region of interest" description="Disordered" evidence="1">
    <location>
        <begin position="35"/>
        <end position="54"/>
    </location>
</feature>
<evidence type="ECO:0000256" key="1">
    <source>
        <dbReference type="SAM" id="MobiDB-lite"/>
    </source>
</evidence>
<accession>W5J5V4</accession>
<reference evidence="3" key="4">
    <citation type="submission" date="2015-06" db="UniProtKB">
        <authorList>
            <consortium name="EnsemblMetazoa"/>
        </authorList>
    </citation>
    <scope>IDENTIFICATION</scope>
</reference>
<evidence type="ECO:0000313" key="2">
    <source>
        <dbReference type="EMBL" id="ETN58773.1"/>
    </source>
</evidence>
<evidence type="ECO:0000313" key="4">
    <source>
        <dbReference type="Proteomes" id="UP000000673"/>
    </source>
</evidence>
<feature type="region of interest" description="Disordered" evidence="1">
    <location>
        <begin position="71"/>
        <end position="128"/>
    </location>
</feature>
<reference evidence="2" key="3">
    <citation type="journal article" date="2013" name="Nucleic Acids Res.">
        <title>The genome of Anopheles darlingi, the main neotropical malaria vector.</title>
        <authorList>
            <person name="Marinotti O."/>
            <person name="Cerqueira G.C."/>
            <person name="de Almeida L.G."/>
            <person name="Ferro M.I."/>
            <person name="Loreto E.L."/>
            <person name="Zaha A."/>
            <person name="Teixeira S.M."/>
            <person name="Wespiser A.R."/>
            <person name="Almeida E Silva A."/>
            <person name="Schlindwein A.D."/>
            <person name="Pacheco A.C."/>
            <person name="Silva A.L."/>
            <person name="Graveley B.R."/>
            <person name="Walenz B.P."/>
            <person name="Lima Bde A."/>
            <person name="Ribeiro C.A."/>
            <person name="Nunes-Silva C.G."/>
            <person name="de Carvalho C.R."/>
            <person name="Soares C.M."/>
            <person name="de Menezes C.B."/>
            <person name="Matiolli C."/>
            <person name="Caffrey D."/>
            <person name="Araujo D.A."/>
            <person name="de Oliveira D.M."/>
            <person name="Golenbock D."/>
            <person name="Grisard E.C."/>
            <person name="Fantinatti-Garboggini F."/>
            <person name="de Carvalho F.M."/>
            <person name="Barcellos F.G."/>
            <person name="Prosdocimi F."/>
            <person name="May G."/>
            <person name="Azevedo Junior G.M."/>
            <person name="Guimaraes G.M."/>
            <person name="Goldman G.H."/>
            <person name="Padilha I.Q."/>
            <person name="Batista Jda S."/>
            <person name="Ferro J.A."/>
            <person name="Ribeiro J.M."/>
            <person name="Fietto J.L."/>
            <person name="Dabbas K.M."/>
            <person name="Cerdeira L."/>
            <person name="Agnez-Lima L.F."/>
            <person name="Brocchi M."/>
            <person name="de Carvalho M.O."/>
            <person name="Teixeira Mde M."/>
            <person name="Diniz Maia Mde M."/>
            <person name="Goldman M.H."/>
            <person name="Cruz Schneider M.P."/>
            <person name="Felipe M.S."/>
            <person name="Hungria M."/>
            <person name="Nicolas M.F."/>
            <person name="Pereira M."/>
            <person name="Montes M.A."/>
            <person name="Cantao M.E."/>
            <person name="Vincentz M."/>
            <person name="Rafael M.S."/>
            <person name="Silverman N."/>
            <person name="Stoco P.H."/>
            <person name="Souza R.C."/>
            <person name="Vicentini R."/>
            <person name="Gazzinelli R.T."/>
            <person name="Neves Rde O."/>
            <person name="Silva R."/>
            <person name="Astolfi-Filho S."/>
            <person name="Maciel T.E."/>
            <person name="Urmenyi T.P."/>
            <person name="Tadei W.P."/>
            <person name="Camargo E.P."/>
            <person name="de Vasconcelos A.T."/>
        </authorList>
    </citation>
    <scope>NUCLEOTIDE SEQUENCE</scope>
</reference>
<protein>
    <submittedName>
        <fullName evidence="2 3">Uncharacterized protein</fullName>
    </submittedName>
</protein>
<dbReference type="VEuPathDB" id="VectorBase:ADAC009644"/>
<feature type="compositionally biased region" description="Low complexity" evidence="1">
    <location>
        <begin position="118"/>
        <end position="128"/>
    </location>
</feature>